<dbReference type="EMBL" id="JBHSXM010000001">
    <property type="protein sequence ID" value="MFC6837279.1"/>
    <property type="molecule type" value="Genomic_DNA"/>
</dbReference>
<dbReference type="Gene3D" id="3.40.720.10">
    <property type="entry name" value="Alkaline Phosphatase, subunit A"/>
    <property type="match status" value="1"/>
</dbReference>
<protein>
    <recommendedName>
        <fullName evidence="4">Sulfatase-like hydrolase/transferase</fullName>
    </recommendedName>
</protein>
<dbReference type="Proteomes" id="UP001596406">
    <property type="component" value="Unassembled WGS sequence"/>
</dbReference>
<dbReference type="InterPro" id="IPR017850">
    <property type="entry name" value="Alkaline_phosphatase_core_sf"/>
</dbReference>
<evidence type="ECO:0000256" key="1">
    <source>
        <dbReference type="SAM" id="MobiDB-lite"/>
    </source>
</evidence>
<name>A0ABD5UEQ4_9EURY</name>
<dbReference type="SUPFAM" id="SSF53649">
    <property type="entry name" value="Alkaline phosphatase-like"/>
    <property type="match status" value="1"/>
</dbReference>
<gene>
    <name evidence="2" type="ORF">ACFQHK_12265</name>
</gene>
<reference evidence="2 3" key="1">
    <citation type="journal article" date="2019" name="Int. J. Syst. Evol. Microbiol.">
        <title>The Global Catalogue of Microorganisms (GCM) 10K type strain sequencing project: providing services to taxonomists for standard genome sequencing and annotation.</title>
        <authorList>
            <consortium name="The Broad Institute Genomics Platform"/>
            <consortium name="The Broad Institute Genome Sequencing Center for Infectious Disease"/>
            <person name="Wu L."/>
            <person name="Ma J."/>
        </authorList>
    </citation>
    <scope>NUCLEOTIDE SEQUENCE [LARGE SCALE GENOMIC DNA]</scope>
    <source>
        <strain evidence="2 3">PSRA2</strain>
    </source>
</reference>
<evidence type="ECO:0008006" key="4">
    <source>
        <dbReference type="Google" id="ProtNLM"/>
    </source>
</evidence>
<comment type="caution">
    <text evidence="2">The sequence shown here is derived from an EMBL/GenBank/DDBJ whole genome shotgun (WGS) entry which is preliminary data.</text>
</comment>
<evidence type="ECO:0000313" key="2">
    <source>
        <dbReference type="EMBL" id="MFC6837279.1"/>
    </source>
</evidence>
<proteinExistence type="predicted"/>
<dbReference type="AlphaFoldDB" id="A0ABD5UEQ4"/>
<evidence type="ECO:0000313" key="3">
    <source>
        <dbReference type="Proteomes" id="UP001596406"/>
    </source>
</evidence>
<organism evidence="2 3">
    <name type="scientific">Halomarina ordinaria</name>
    <dbReference type="NCBI Taxonomy" id="3033939"/>
    <lineage>
        <taxon>Archaea</taxon>
        <taxon>Methanobacteriati</taxon>
        <taxon>Methanobacteriota</taxon>
        <taxon>Stenosarchaea group</taxon>
        <taxon>Halobacteria</taxon>
        <taxon>Halobacteriales</taxon>
        <taxon>Natronomonadaceae</taxon>
        <taxon>Halomarina</taxon>
    </lineage>
</organism>
<feature type="region of interest" description="Disordered" evidence="1">
    <location>
        <begin position="263"/>
        <end position="283"/>
    </location>
</feature>
<accession>A0ABD5UEQ4</accession>
<keyword evidence="3" id="KW-1185">Reference proteome</keyword>
<dbReference type="RefSeq" id="WP_304448946.1">
    <property type="nucleotide sequence ID" value="NZ_JARRAH010000001.1"/>
</dbReference>
<sequence>MGTLGELTERTVGTALVYGCPAFVNRVRNVGTPIWERDWDVLLVLDACRTDLMREVADEYDFVGRENVGTLWSVGSKSNEWMERTFAREHAADVERTAYVTSNPFTSKVRFGAEPAVLDEVWKYAWDDDVSTVPPRPVTDRAIDTWREGDADRMVVHYMQPHGPFLSRPDMGTYGDPADFGVGFSSLWGEAGRTIPMAEVWKAYRDNLRLVLDDVALLLANLDAERVAISADHGNAVGEWGVYGHPGDVLLPCIRRVPWVETTGTDTGEYDPETAREEENVEDLEERLRSLGYK</sequence>